<dbReference type="PRINTS" id="PR01035">
    <property type="entry name" value="TCRTETA"/>
</dbReference>
<evidence type="ECO:0000256" key="3">
    <source>
        <dbReference type="ARBA" id="ARBA00022989"/>
    </source>
</evidence>
<keyword evidence="3 5" id="KW-1133">Transmembrane helix</keyword>
<sequence>MSTIAARTGVNFRPAIDAALIMAIGMGFGRFAFTAIYPHMVEEGLLSLHGGSLAASANYAGYLLGALLAIRAQAHSAHRLCLWSMAGTALCLAILCVLDSTWMIVAVRGIAGVFSALAMVAASLWLLEHRRQLHRAPLLYAGVGIGIAVSAELLVAGAHAGLHSKGLWLLLGVTSLIIGLAATPGLVGHGSATIGSASASSSGTQKTVKPWPLVVIYGLAGLGYIVTATYLPLLVRSTLPNVDAAHVWAVFGLGAAPSCFLWHRIHERLGTRTALLTNLIIQAAGVALPTVAQSAAGYLLSALLVGGTFMGTVTIAMPAAQRVASKVRGNLMAIMTVVYGIGQIAGPMAANALYAQSHTFSSSLIAAAGTLIVAAIMSVLLL</sequence>
<evidence type="ECO:0000256" key="5">
    <source>
        <dbReference type="SAM" id="Phobius"/>
    </source>
</evidence>
<dbReference type="OrthoDB" id="9797953at2"/>
<organism evidence="7 8">
    <name type="scientific">Paraburkholderia fungorum</name>
    <dbReference type="NCBI Taxonomy" id="134537"/>
    <lineage>
        <taxon>Bacteria</taxon>
        <taxon>Pseudomonadati</taxon>
        <taxon>Pseudomonadota</taxon>
        <taxon>Betaproteobacteria</taxon>
        <taxon>Burkholderiales</taxon>
        <taxon>Burkholderiaceae</taxon>
        <taxon>Paraburkholderia</taxon>
    </lineage>
</organism>
<keyword evidence="2 5" id="KW-0812">Transmembrane</keyword>
<protein>
    <submittedName>
        <fullName evidence="7">Sugar transporter</fullName>
    </submittedName>
</protein>
<feature type="domain" description="Major facilitator superfamily (MFS) profile" evidence="6">
    <location>
        <begin position="209"/>
        <end position="382"/>
    </location>
</feature>
<dbReference type="GO" id="GO:0022857">
    <property type="term" value="F:transmembrane transporter activity"/>
    <property type="evidence" value="ECO:0007669"/>
    <property type="project" value="InterPro"/>
</dbReference>
<comment type="caution">
    <text evidence="7">The sequence shown here is derived from an EMBL/GenBank/DDBJ whole genome shotgun (WGS) entry which is preliminary data.</text>
</comment>
<name>A0A3R7E8A6_9BURK</name>
<dbReference type="InterPro" id="IPR010645">
    <property type="entry name" value="MFS_4"/>
</dbReference>
<dbReference type="Pfam" id="PF06779">
    <property type="entry name" value="MFS_4"/>
    <property type="match status" value="1"/>
</dbReference>
<dbReference type="SUPFAM" id="SSF103473">
    <property type="entry name" value="MFS general substrate transporter"/>
    <property type="match status" value="1"/>
</dbReference>
<feature type="transmembrane region" description="Helical" evidence="5">
    <location>
        <begin position="245"/>
        <end position="262"/>
    </location>
</feature>
<dbReference type="GO" id="GO:0005886">
    <property type="term" value="C:plasma membrane"/>
    <property type="evidence" value="ECO:0007669"/>
    <property type="project" value="TreeGrafter"/>
</dbReference>
<feature type="transmembrane region" description="Helical" evidence="5">
    <location>
        <begin position="298"/>
        <end position="319"/>
    </location>
</feature>
<gene>
    <name evidence="7" type="ORF">BCY88_21725</name>
</gene>
<feature type="transmembrane region" description="Helical" evidence="5">
    <location>
        <begin position="12"/>
        <end position="33"/>
    </location>
</feature>
<feature type="transmembrane region" description="Helical" evidence="5">
    <location>
        <begin position="53"/>
        <end position="70"/>
    </location>
</feature>
<accession>A0A3R7E8A6</accession>
<reference evidence="7 8" key="1">
    <citation type="submission" date="2016-07" db="EMBL/GenBank/DDBJ databases">
        <title>Genome analysis of Burkholderia fungorum ES3-20.</title>
        <authorList>
            <person name="Xu D."/>
            <person name="Yao R."/>
            <person name="Zheng S."/>
        </authorList>
    </citation>
    <scope>NUCLEOTIDE SEQUENCE [LARGE SCALE GENOMIC DNA]</scope>
    <source>
        <strain evidence="7 8">ES3-20</strain>
    </source>
</reference>
<feature type="transmembrane region" description="Helical" evidence="5">
    <location>
        <begin position="82"/>
        <end position="104"/>
    </location>
</feature>
<feature type="transmembrane region" description="Helical" evidence="5">
    <location>
        <begin position="168"/>
        <end position="190"/>
    </location>
</feature>
<feature type="transmembrane region" description="Helical" evidence="5">
    <location>
        <begin position="211"/>
        <end position="233"/>
    </location>
</feature>
<dbReference type="InterPro" id="IPR001958">
    <property type="entry name" value="Tet-R_TetA/multi-R_MdtG-like"/>
</dbReference>
<feature type="transmembrane region" description="Helical" evidence="5">
    <location>
        <begin position="110"/>
        <end position="127"/>
    </location>
</feature>
<dbReference type="PANTHER" id="PTHR23537">
    <property type="match status" value="1"/>
</dbReference>
<evidence type="ECO:0000256" key="4">
    <source>
        <dbReference type="ARBA" id="ARBA00023136"/>
    </source>
</evidence>
<dbReference type="Gene3D" id="1.20.1250.20">
    <property type="entry name" value="MFS general substrate transporter like domains"/>
    <property type="match status" value="2"/>
</dbReference>
<dbReference type="CDD" id="cd06180">
    <property type="entry name" value="MFS_YjiJ"/>
    <property type="match status" value="1"/>
</dbReference>
<proteinExistence type="predicted"/>
<dbReference type="PROSITE" id="PS50850">
    <property type="entry name" value="MFS"/>
    <property type="match status" value="1"/>
</dbReference>
<keyword evidence="4 5" id="KW-0472">Membrane</keyword>
<dbReference type="AlphaFoldDB" id="A0A3R7E8A6"/>
<keyword evidence="7" id="KW-0762">Sugar transport</keyword>
<dbReference type="PANTHER" id="PTHR23537:SF1">
    <property type="entry name" value="SUGAR TRANSPORTER"/>
    <property type="match status" value="1"/>
</dbReference>
<dbReference type="RefSeq" id="WP_120344045.1">
    <property type="nucleotide sequence ID" value="NZ_MCAS01000008.1"/>
</dbReference>
<evidence type="ECO:0000259" key="6">
    <source>
        <dbReference type="PROSITE" id="PS50850"/>
    </source>
</evidence>
<comment type="subcellular location">
    <subcellularLocation>
        <location evidence="1">Membrane</location>
        <topology evidence="1">Multi-pass membrane protein</topology>
    </subcellularLocation>
</comment>
<dbReference type="InterPro" id="IPR020846">
    <property type="entry name" value="MFS_dom"/>
</dbReference>
<dbReference type="EMBL" id="MCAS01000008">
    <property type="protein sequence ID" value="RKF48350.1"/>
    <property type="molecule type" value="Genomic_DNA"/>
</dbReference>
<keyword evidence="7" id="KW-0813">Transport</keyword>
<dbReference type="Proteomes" id="UP000283709">
    <property type="component" value="Unassembled WGS sequence"/>
</dbReference>
<feature type="transmembrane region" description="Helical" evidence="5">
    <location>
        <begin position="139"/>
        <end position="162"/>
    </location>
</feature>
<evidence type="ECO:0000256" key="1">
    <source>
        <dbReference type="ARBA" id="ARBA00004141"/>
    </source>
</evidence>
<evidence type="ECO:0000256" key="2">
    <source>
        <dbReference type="ARBA" id="ARBA00022692"/>
    </source>
</evidence>
<feature type="transmembrane region" description="Helical" evidence="5">
    <location>
        <begin position="360"/>
        <end position="381"/>
    </location>
</feature>
<feature type="transmembrane region" description="Helical" evidence="5">
    <location>
        <begin position="331"/>
        <end position="354"/>
    </location>
</feature>
<dbReference type="InterPro" id="IPR036259">
    <property type="entry name" value="MFS_trans_sf"/>
</dbReference>
<evidence type="ECO:0000313" key="7">
    <source>
        <dbReference type="EMBL" id="RKF48350.1"/>
    </source>
</evidence>
<evidence type="ECO:0000313" key="8">
    <source>
        <dbReference type="Proteomes" id="UP000283709"/>
    </source>
</evidence>
<feature type="transmembrane region" description="Helical" evidence="5">
    <location>
        <begin position="274"/>
        <end position="292"/>
    </location>
</feature>